<protein>
    <submittedName>
        <fullName evidence="1">Uncharacterized protein</fullName>
    </submittedName>
</protein>
<evidence type="ECO:0000313" key="2">
    <source>
        <dbReference type="Proteomes" id="UP000717328"/>
    </source>
</evidence>
<reference evidence="1" key="1">
    <citation type="submission" date="2021-02" db="EMBL/GenBank/DDBJ databases">
        <authorList>
            <person name="Nieuwenhuis M."/>
            <person name="Van De Peppel L.J.J."/>
        </authorList>
    </citation>
    <scope>NUCLEOTIDE SEQUENCE</scope>
    <source>
        <strain evidence="1">D49</strain>
    </source>
</reference>
<dbReference type="OrthoDB" id="5231159at2759"/>
<accession>A0A9P7GME0</accession>
<comment type="caution">
    <text evidence="1">The sequence shown here is derived from an EMBL/GenBank/DDBJ whole genome shotgun (WGS) entry which is preliminary data.</text>
</comment>
<keyword evidence="2" id="KW-1185">Reference proteome</keyword>
<organism evidence="1 2">
    <name type="scientific">Sphagnurus paluster</name>
    <dbReference type="NCBI Taxonomy" id="117069"/>
    <lineage>
        <taxon>Eukaryota</taxon>
        <taxon>Fungi</taxon>
        <taxon>Dikarya</taxon>
        <taxon>Basidiomycota</taxon>
        <taxon>Agaricomycotina</taxon>
        <taxon>Agaricomycetes</taxon>
        <taxon>Agaricomycetidae</taxon>
        <taxon>Agaricales</taxon>
        <taxon>Tricholomatineae</taxon>
        <taxon>Lyophyllaceae</taxon>
        <taxon>Sphagnurus</taxon>
    </lineage>
</organism>
<proteinExistence type="predicted"/>
<name>A0A9P7GME0_9AGAR</name>
<dbReference type="EMBL" id="JABCKI010000286">
    <property type="protein sequence ID" value="KAG5651168.1"/>
    <property type="molecule type" value="Genomic_DNA"/>
</dbReference>
<sequence>MSSSSKTPHWKGQSRVQKLCHWCTKPQGTRSKPFQACGRCREAACNFNSKNKEKILGGDPTGANTVAAFKKWCRPHLHFQTSHSLTNHRIFRHGSHVPAFRQAAICALDLGSNPSKVDDGVLCIDVKLKPNHESLPTNQKYEPVAGCTLTMQETLQMIGTYSNPFPCPHGGASIIESAKSDSSFMKAKGGLGVVMVMLQAYGYVDIVKVVLPSASVVKAAQQADNWGDQWVR</sequence>
<gene>
    <name evidence="1" type="ORF">H0H81_009632</name>
</gene>
<evidence type="ECO:0000313" key="1">
    <source>
        <dbReference type="EMBL" id="KAG5651168.1"/>
    </source>
</evidence>
<reference evidence="1" key="2">
    <citation type="submission" date="2021-10" db="EMBL/GenBank/DDBJ databases">
        <title>Phylogenomics reveals ancestral predisposition of the termite-cultivated fungus Termitomyces towards a domesticated lifestyle.</title>
        <authorList>
            <person name="Auxier B."/>
            <person name="Grum-Grzhimaylo A."/>
            <person name="Cardenas M.E."/>
            <person name="Lodge J.D."/>
            <person name="Laessoe T."/>
            <person name="Pedersen O."/>
            <person name="Smith M.E."/>
            <person name="Kuyper T.W."/>
            <person name="Franco-Molano E.A."/>
            <person name="Baroni T.J."/>
            <person name="Aanen D.K."/>
        </authorList>
    </citation>
    <scope>NUCLEOTIDE SEQUENCE</scope>
    <source>
        <strain evidence="1">D49</strain>
    </source>
</reference>
<dbReference type="Proteomes" id="UP000717328">
    <property type="component" value="Unassembled WGS sequence"/>
</dbReference>
<dbReference type="AlphaFoldDB" id="A0A9P7GME0"/>